<dbReference type="KEGG" id="age:AA314_09967"/>
<dbReference type="AlphaFoldDB" id="A0AAC8TKK7"/>
<evidence type="ECO:0000313" key="1">
    <source>
        <dbReference type="EMBL" id="AKJ08341.1"/>
    </source>
</evidence>
<evidence type="ECO:0000313" key="3">
    <source>
        <dbReference type="Proteomes" id="UP000035579"/>
    </source>
</evidence>
<dbReference type="RefSeq" id="WP_047861128.1">
    <property type="nucleotide sequence ID" value="NZ_CP011509.1"/>
</dbReference>
<reference evidence="1 3" key="1">
    <citation type="submission" date="2015-05" db="EMBL/GenBank/DDBJ databases">
        <title>Genome assembly of Archangium gephyra DSM 2261.</title>
        <authorList>
            <person name="Sharma G."/>
            <person name="Subramanian S."/>
        </authorList>
    </citation>
    <scope>NUCLEOTIDE SEQUENCE [LARGE SCALE GENOMIC DNA]</scope>
    <source>
        <strain evidence="1 3">DSM 2261</strain>
    </source>
</reference>
<dbReference type="Proteomes" id="UP000035579">
    <property type="component" value="Chromosome"/>
</dbReference>
<dbReference type="InterPro" id="IPR029058">
    <property type="entry name" value="AB_hydrolase_fold"/>
</dbReference>
<dbReference type="Proteomes" id="UP000256345">
    <property type="component" value="Unassembled WGS sequence"/>
</dbReference>
<reference evidence="2 4" key="2">
    <citation type="submission" date="2018-08" db="EMBL/GenBank/DDBJ databases">
        <title>Genomic Encyclopedia of Archaeal and Bacterial Type Strains, Phase II (KMG-II): from individual species to whole genera.</title>
        <authorList>
            <person name="Goeker M."/>
        </authorList>
    </citation>
    <scope>NUCLEOTIDE SEQUENCE [LARGE SCALE GENOMIC DNA]</scope>
    <source>
        <strain evidence="2 4">DSM 2261</strain>
    </source>
</reference>
<organism evidence="1 3">
    <name type="scientific">Archangium gephyra</name>
    <dbReference type="NCBI Taxonomy" id="48"/>
    <lineage>
        <taxon>Bacteria</taxon>
        <taxon>Pseudomonadati</taxon>
        <taxon>Myxococcota</taxon>
        <taxon>Myxococcia</taxon>
        <taxon>Myxococcales</taxon>
        <taxon>Cystobacterineae</taxon>
        <taxon>Archangiaceae</taxon>
        <taxon>Archangium</taxon>
    </lineage>
</organism>
<proteinExistence type="predicted"/>
<name>A0AAC8TKK7_9BACT</name>
<dbReference type="Gene3D" id="3.40.50.1820">
    <property type="entry name" value="alpha/beta hydrolase"/>
    <property type="match status" value="1"/>
</dbReference>
<sequence>MARAGDPIDYTSFLTTNDLFVNPYSFGVMANCDRTNAAGQPLKCNVLVQDQCSGNLVDHIGLASNGVVYSGIRQALEHKPVRLDCTAL</sequence>
<dbReference type="EMBL" id="QUMU01000029">
    <property type="protein sequence ID" value="REG14261.1"/>
    <property type="molecule type" value="Genomic_DNA"/>
</dbReference>
<protein>
    <submittedName>
        <fullName evidence="1">Uncharacterized protein</fullName>
    </submittedName>
</protein>
<keyword evidence="4" id="KW-1185">Reference proteome</keyword>
<accession>A0AAC8TKK7</accession>
<evidence type="ECO:0000313" key="4">
    <source>
        <dbReference type="Proteomes" id="UP000256345"/>
    </source>
</evidence>
<dbReference type="EMBL" id="CP011509">
    <property type="protein sequence ID" value="AKJ08341.1"/>
    <property type="molecule type" value="Genomic_DNA"/>
</dbReference>
<gene>
    <name evidence="1" type="ORF">AA314_09967</name>
    <name evidence="2" type="ORF">ATI61_1292</name>
</gene>
<evidence type="ECO:0000313" key="2">
    <source>
        <dbReference type="EMBL" id="REG14261.1"/>
    </source>
</evidence>